<name>A0A2X4WCZ8_LEDLE</name>
<dbReference type="RefSeq" id="WP_066138281.1">
    <property type="nucleotide sequence ID" value="NZ_CBCSGM010000001.1"/>
</dbReference>
<accession>A0A2X4WCZ8</accession>
<keyword evidence="1" id="KW-0812">Transmembrane</keyword>
<dbReference type="EMBL" id="LS483476">
    <property type="protein sequence ID" value="SQI57758.1"/>
    <property type="molecule type" value="Genomic_DNA"/>
</dbReference>
<dbReference type="Proteomes" id="UP000249134">
    <property type="component" value="Chromosome 1"/>
</dbReference>
<gene>
    <name evidence="2" type="ORF">NCTC4824_02136</name>
</gene>
<dbReference type="STRING" id="1348624.GCA_001591545_01197"/>
<evidence type="ECO:0000256" key="1">
    <source>
        <dbReference type="SAM" id="Phobius"/>
    </source>
</evidence>
<evidence type="ECO:0000313" key="2">
    <source>
        <dbReference type="EMBL" id="SQI57758.1"/>
    </source>
</evidence>
<dbReference type="AlphaFoldDB" id="A0A2X4WCZ8"/>
<feature type="transmembrane region" description="Helical" evidence="1">
    <location>
        <begin position="20"/>
        <end position="37"/>
    </location>
</feature>
<reference evidence="2 3" key="1">
    <citation type="submission" date="2018-06" db="EMBL/GenBank/DDBJ databases">
        <authorList>
            <consortium name="Pathogen Informatics"/>
            <person name="Doyle S."/>
        </authorList>
    </citation>
    <scope>NUCLEOTIDE SEQUENCE [LARGE SCALE GENOMIC DNA]</scope>
    <source>
        <strain evidence="2 3">NCTC4824</strain>
    </source>
</reference>
<sequence>MKSNSVIPLRNDRTKKANKMWVSLMATLGIGVAMYGIQKYQKEKLPSSVQNIMKKLNATGTPNVAGIARNNPIMEFSEEFLTGKMKRNAGNKS</sequence>
<keyword evidence="1" id="KW-0472">Membrane</keyword>
<keyword evidence="1" id="KW-1133">Transmembrane helix</keyword>
<evidence type="ECO:0000313" key="3">
    <source>
        <dbReference type="Proteomes" id="UP000249134"/>
    </source>
</evidence>
<proteinExistence type="predicted"/>
<keyword evidence="3" id="KW-1185">Reference proteome</keyword>
<organism evidence="2 3">
    <name type="scientific">Lederbergia lenta</name>
    <name type="common">Bacillus lentus</name>
    <dbReference type="NCBI Taxonomy" id="1467"/>
    <lineage>
        <taxon>Bacteria</taxon>
        <taxon>Bacillati</taxon>
        <taxon>Bacillota</taxon>
        <taxon>Bacilli</taxon>
        <taxon>Bacillales</taxon>
        <taxon>Bacillaceae</taxon>
        <taxon>Lederbergia</taxon>
    </lineage>
</organism>
<dbReference type="KEGG" id="blen:NCTC4824_02136"/>
<protein>
    <submittedName>
        <fullName evidence="2">Uncharacterized protein</fullName>
    </submittedName>
</protein>